<evidence type="ECO:0000313" key="16">
    <source>
        <dbReference type="EMBL" id="JAI10170.1"/>
    </source>
</evidence>
<comment type="similarity">
    <text evidence="5">Belongs to the vinculin/alpha-catenin family.</text>
</comment>
<dbReference type="FunFam" id="1.20.120.230:FF:000006">
    <property type="entry name" value="Catenin alpha 1"/>
    <property type="match status" value="1"/>
</dbReference>
<dbReference type="InterPro" id="IPR001033">
    <property type="entry name" value="Alpha_catenin"/>
</dbReference>
<reference evidence="15" key="1">
    <citation type="journal article" date="2013" name="BMC Genomics">
        <title>The venom-gland transcriptome of the eastern coral snake (Micrurus fulvius) reveals high venom complexity in the intragenomic evolution of venoms.</title>
        <authorList>
            <person name="Margres M.J."/>
            <person name="Aronow K."/>
            <person name="Loyacano J."/>
            <person name="Rokyta D.R."/>
        </authorList>
    </citation>
    <scope>NUCLEOTIDE SEQUENCE</scope>
    <source>
        <tissue evidence="15">Venom gland</tissue>
    </source>
</reference>
<dbReference type="PRINTS" id="PR00805">
    <property type="entry name" value="ALPHACATENIN"/>
</dbReference>
<accession>U3FXB4</accession>
<dbReference type="GO" id="GO:0045296">
    <property type="term" value="F:cadherin binding"/>
    <property type="evidence" value="ECO:0007669"/>
    <property type="project" value="InterPro"/>
</dbReference>
<dbReference type="GO" id="GO:0051015">
    <property type="term" value="F:actin filament binding"/>
    <property type="evidence" value="ECO:0007669"/>
    <property type="project" value="InterPro"/>
</dbReference>
<dbReference type="PANTHER" id="PTHR18914">
    <property type="entry name" value="ALPHA CATENIN"/>
    <property type="match status" value="1"/>
</dbReference>
<evidence type="ECO:0000256" key="4">
    <source>
        <dbReference type="ARBA" id="ARBA00004536"/>
    </source>
</evidence>
<dbReference type="InterPro" id="IPR006077">
    <property type="entry name" value="Vinculin/catenin"/>
</dbReference>
<dbReference type="EMBL" id="GAEP01000295">
    <property type="protein sequence ID" value="JAB54526.1"/>
    <property type="molecule type" value="mRNA"/>
</dbReference>
<feature type="compositionally biased region" description="Basic residues" evidence="14">
    <location>
        <begin position="880"/>
        <end position="889"/>
    </location>
</feature>
<dbReference type="GO" id="GO:0005198">
    <property type="term" value="F:structural molecule activity"/>
    <property type="evidence" value="ECO:0007669"/>
    <property type="project" value="InterPro"/>
</dbReference>
<dbReference type="InterPro" id="IPR000633">
    <property type="entry name" value="Vinculin_CS"/>
</dbReference>
<dbReference type="InterPro" id="IPR036723">
    <property type="entry name" value="Alpha-catenin/vinculin-like_sf"/>
</dbReference>
<dbReference type="GO" id="GO:0005634">
    <property type="term" value="C:nucleus"/>
    <property type="evidence" value="ECO:0007669"/>
    <property type="project" value="UniProtKB-SubCell"/>
</dbReference>
<reference evidence="16" key="2">
    <citation type="submission" date="2014-05" db="EMBL/GenBank/DDBJ databases">
        <title>The extremes of toxin expression variation revealed in two sympatric snake species.</title>
        <authorList>
            <person name="Margres M.J."/>
            <person name="Wray K.P."/>
            <person name="McGivern J.J."/>
            <person name="Seavy M."/>
            <person name="Sanader D."/>
            <person name="Facente J."/>
            <person name="Rokyta D.R."/>
        </authorList>
    </citation>
    <scope>NUCLEOTIDE SEQUENCE</scope>
</reference>
<keyword evidence="8" id="KW-0130">Cell adhesion</keyword>
<dbReference type="PROSITE" id="PS00663">
    <property type="entry name" value="VINCULIN_1"/>
    <property type="match status" value="1"/>
</dbReference>
<dbReference type="FunFam" id="1.20.120.230:FF:000007">
    <property type="entry name" value="Catenin alpha 1"/>
    <property type="match status" value="1"/>
</dbReference>
<dbReference type="FunFam" id="1.20.120.230:FF:000011">
    <property type="entry name" value="Catenin alpha 1"/>
    <property type="match status" value="1"/>
</dbReference>
<dbReference type="SUPFAM" id="SSF47220">
    <property type="entry name" value="alpha-catenin/vinculin-like"/>
    <property type="match status" value="4"/>
</dbReference>
<keyword evidence="10" id="KW-0472">Membrane</keyword>
<dbReference type="GO" id="GO:0015629">
    <property type="term" value="C:actin cytoskeleton"/>
    <property type="evidence" value="ECO:0007669"/>
    <property type="project" value="InterPro"/>
</dbReference>
<evidence type="ECO:0000256" key="14">
    <source>
        <dbReference type="SAM" id="MobiDB-lite"/>
    </source>
</evidence>
<evidence type="ECO:0000313" key="15">
    <source>
        <dbReference type="EMBL" id="JAB54526.1"/>
    </source>
</evidence>
<dbReference type="Gene3D" id="1.20.120.230">
    <property type="entry name" value="Alpha-catenin/vinculin-like"/>
    <property type="match status" value="5"/>
</dbReference>
<dbReference type="FunFam" id="1.20.120.230:FF:000012">
    <property type="entry name" value="Catenin alpha-2 isoform 1"/>
    <property type="match status" value="1"/>
</dbReference>
<dbReference type="GO" id="GO:0016477">
    <property type="term" value="P:cell migration"/>
    <property type="evidence" value="ECO:0007669"/>
    <property type="project" value="TreeGrafter"/>
</dbReference>
<dbReference type="EMBL" id="GBEW01000195">
    <property type="protein sequence ID" value="JAI10170.1"/>
    <property type="molecule type" value="mRNA"/>
</dbReference>
<dbReference type="GO" id="GO:0005912">
    <property type="term" value="C:adherens junction"/>
    <property type="evidence" value="ECO:0007669"/>
    <property type="project" value="UniProtKB-SubCell"/>
</dbReference>
<dbReference type="GO" id="GO:0008013">
    <property type="term" value="F:beta-catenin binding"/>
    <property type="evidence" value="ECO:0007669"/>
    <property type="project" value="TreeGrafter"/>
</dbReference>
<protein>
    <recommendedName>
        <fullName evidence="13">Catenin alpha-1</fullName>
    </recommendedName>
</protein>
<feature type="compositionally biased region" description="Basic and acidic residues" evidence="14">
    <location>
        <begin position="864"/>
        <end position="879"/>
    </location>
</feature>
<evidence type="ECO:0000256" key="2">
    <source>
        <dbReference type="ARBA" id="ARBA00004245"/>
    </source>
</evidence>
<keyword evidence="11" id="KW-0206">Cytoskeleton</keyword>
<feature type="region of interest" description="Disordered" evidence="14">
    <location>
        <begin position="864"/>
        <end position="889"/>
    </location>
</feature>
<sequence length="905" mass="100278">MTTINTGNVNFKWDPKSLEIRTLAVERLLEPLVTQVTTLVNTSNKGPSNKKRGRSKKAHVLAASVEQATENFLEKGDKIAKESQFLKEELVAAVEDVRKQGDLMKSASGEFADDPCSSVKRGNMVRAARALLSAVTRLLILADMADVYRLLVQLKVVEEGILKLRNAGTEQDLGIQYKALKPEVDKLNIMAGKRQQELKDIGHRDQMAAARGILQKNIPILYTASQACLQHPDVAAYKANRDLIYKQLQQAVTGISNAAQATASEDSVQHQGGGGELAYALNNFDKQIIVDPLNFSEERFRPSLEERLESIISGAALMADSSCTRDDRRERIVAECNAVRQALQDLLSEYMGNAGRKERSDALNLAIDKMTKKTRDLRRQLRKAVMDHVSDSFLETNVPLLVLIEAAKNGNEKEVKEYAQVFREHANKLIEVANLACSISNNEEGVKLVHMSASQLEALCPQVINAALALAAKPQSKLAQENMDLFKEQWEKQVRVLTDAVDDITSIDDFLAVSENHILEDVNKCVIALQEKDVDGLDRTAGAIRGRAARVIHVVTSEMDNYEPGVYTEKVLDATKLLSNTVMPRFTEQVEAAVEALSSDPAQPMDENEFIDASRLVYDGIRDIRKAVLMIRTPEELDDSDFETEDFDVRSRTSVQTEDDQLIHGHSARAIMAQLPQEQKAKIAEQVASFQEEKSKLDAEVSKWDDSGNDIIVLAKQMCMIMMEMTDFTRGKGPLKNTSDVISAAKKIAEAGSRMDKLGRTIADHCPDSACKQDLLAYLQRIALYCHQLNICSKVKAEVQNLGGELVVSGVDSAMSLIQAAKNLMNAVVQTVKASYVASTKYQKSQGMASLNLPAVSWKMKAPEKKPLVKREKQDETQTKIKRASQKKHVNPVQALSEFKAMESI</sequence>
<keyword evidence="6" id="KW-1003">Cell membrane</keyword>
<name>U3FXB4_MICFL</name>
<dbReference type="AlphaFoldDB" id="U3FXB4"/>
<keyword evidence="7" id="KW-0963">Cytoplasm</keyword>
<evidence type="ECO:0000256" key="8">
    <source>
        <dbReference type="ARBA" id="ARBA00022889"/>
    </source>
</evidence>
<proteinExistence type="evidence at transcript level"/>
<evidence type="ECO:0000256" key="6">
    <source>
        <dbReference type="ARBA" id="ARBA00022475"/>
    </source>
</evidence>
<evidence type="ECO:0000256" key="9">
    <source>
        <dbReference type="ARBA" id="ARBA00022949"/>
    </source>
</evidence>
<dbReference type="Gene3D" id="6.10.250.2510">
    <property type="match status" value="1"/>
</dbReference>
<evidence type="ECO:0000256" key="5">
    <source>
        <dbReference type="ARBA" id="ARBA00008376"/>
    </source>
</evidence>
<dbReference type="FunFam" id="1.20.120.230:FF:000008">
    <property type="entry name" value="Catenin alpha 1"/>
    <property type="match status" value="1"/>
</dbReference>
<evidence type="ECO:0000256" key="7">
    <source>
        <dbReference type="ARBA" id="ARBA00022490"/>
    </source>
</evidence>
<dbReference type="GO" id="GO:0098609">
    <property type="term" value="P:cell-cell adhesion"/>
    <property type="evidence" value="ECO:0007669"/>
    <property type="project" value="TreeGrafter"/>
</dbReference>
<evidence type="ECO:0000256" key="3">
    <source>
        <dbReference type="ARBA" id="ARBA00004413"/>
    </source>
</evidence>
<dbReference type="PANTHER" id="PTHR18914:SF24">
    <property type="entry name" value="CATENIN ALPHA-1"/>
    <property type="match status" value="1"/>
</dbReference>
<evidence type="ECO:0000256" key="11">
    <source>
        <dbReference type="ARBA" id="ARBA00023212"/>
    </source>
</evidence>
<comment type="subcellular location">
    <subcellularLocation>
        <location evidence="4">Cell junction</location>
        <location evidence="4">Adherens junction</location>
    </subcellularLocation>
    <subcellularLocation>
        <location evidence="3">Cell membrane</location>
        <topology evidence="3">Peripheral membrane protein</topology>
        <orientation evidence="3">Cytoplasmic side</orientation>
    </subcellularLocation>
    <subcellularLocation>
        <location evidence="2">Cytoplasm</location>
        <location evidence="2">Cytoskeleton</location>
    </subcellularLocation>
    <subcellularLocation>
        <location evidence="1">Nucleus</location>
    </subcellularLocation>
</comment>
<dbReference type="Pfam" id="PF01044">
    <property type="entry name" value="Vinculin"/>
    <property type="match status" value="1"/>
</dbReference>
<keyword evidence="9" id="KW-0965">Cell junction</keyword>
<evidence type="ECO:0000256" key="10">
    <source>
        <dbReference type="ARBA" id="ARBA00023136"/>
    </source>
</evidence>
<keyword evidence="12" id="KW-0539">Nucleus</keyword>
<evidence type="ECO:0000256" key="1">
    <source>
        <dbReference type="ARBA" id="ARBA00004123"/>
    </source>
</evidence>
<evidence type="ECO:0000256" key="12">
    <source>
        <dbReference type="ARBA" id="ARBA00023242"/>
    </source>
</evidence>
<evidence type="ECO:0000256" key="13">
    <source>
        <dbReference type="ARBA" id="ARBA00044775"/>
    </source>
</evidence>
<organism evidence="15">
    <name type="scientific">Micrurus fulvius</name>
    <name type="common">Eastern coral snake</name>
    <name type="synonym">Coluber fulvius</name>
    <dbReference type="NCBI Taxonomy" id="8637"/>
    <lineage>
        <taxon>Eukaryota</taxon>
        <taxon>Metazoa</taxon>
        <taxon>Chordata</taxon>
        <taxon>Craniata</taxon>
        <taxon>Vertebrata</taxon>
        <taxon>Euteleostomi</taxon>
        <taxon>Lepidosauria</taxon>
        <taxon>Squamata</taxon>
        <taxon>Bifurcata</taxon>
        <taxon>Unidentata</taxon>
        <taxon>Episquamata</taxon>
        <taxon>Toxicofera</taxon>
        <taxon>Serpentes</taxon>
        <taxon>Colubroidea</taxon>
        <taxon>Elapidae</taxon>
        <taxon>Elapinae</taxon>
        <taxon>Micrurus</taxon>
    </lineage>
</organism>
<dbReference type="GO" id="GO:0016342">
    <property type="term" value="C:catenin complex"/>
    <property type="evidence" value="ECO:0007669"/>
    <property type="project" value="TreeGrafter"/>
</dbReference>